<dbReference type="Proteomes" id="UP000007752">
    <property type="component" value="Chromosome 1"/>
</dbReference>
<dbReference type="HOGENOM" id="CLU_2853786_0_0_1"/>
<organism evidence="2">
    <name type="scientific">Oryza sativa subsp. japonica</name>
    <name type="common">Rice</name>
    <dbReference type="NCBI Taxonomy" id="39947"/>
    <lineage>
        <taxon>Eukaryota</taxon>
        <taxon>Viridiplantae</taxon>
        <taxon>Streptophyta</taxon>
        <taxon>Embryophyta</taxon>
        <taxon>Tracheophyta</taxon>
        <taxon>Spermatophyta</taxon>
        <taxon>Magnoliopsida</taxon>
        <taxon>Liliopsida</taxon>
        <taxon>Poales</taxon>
        <taxon>Poaceae</taxon>
        <taxon>BOP clade</taxon>
        <taxon>Oryzoideae</taxon>
        <taxon>Oryzeae</taxon>
        <taxon>Oryzinae</taxon>
        <taxon>Oryza</taxon>
        <taxon>Oryza sativa</taxon>
    </lineage>
</organism>
<sequence length="65" mass="7612">MLRISARRRNEVFCFGFEFVAVSVIQIFSITEGMEVHESSRTENCIGGSYFVLHDYTLRFLYPQI</sequence>
<reference evidence="2" key="1">
    <citation type="journal article" date="2005" name="PLoS Biol.">
        <title>The genomes of Oryza sativa: a history of duplications.</title>
        <authorList>
            <person name="Yu J."/>
            <person name="Wang J."/>
            <person name="Lin W."/>
            <person name="Li S."/>
            <person name="Li H."/>
            <person name="Zhou J."/>
            <person name="Ni P."/>
            <person name="Dong W."/>
            <person name="Hu S."/>
            <person name="Zeng C."/>
            <person name="Zhang J."/>
            <person name="Zhang Y."/>
            <person name="Li R."/>
            <person name="Xu Z."/>
            <person name="Li S."/>
            <person name="Li X."/>
            <person name="Zheng H."/>
            <person name="Cong L."/>
            <person name="Lin L."/>
            <person name="Yin J."/>
            <person name="Geng J."/>
            <person name="Li G."/>
            <person name="Shi J."/>
            <person name="Liu J."/>
            <person name="Lv H."/>
            <person name="Li J."/>
            <person name="Wang J."/>
            <person name="Deng Y."/>
            <person name="Ran L."/>
            <person name="Shi X."/>
            <person name="Wang X."/>
            <person name="Wu Q."/>
            <person name="Li C."/>
            <person name="Ren X."/>
            <person name="Wang J."/>
            <person name="Wang X."/>
            <person name="Li D."/>
            <person name="Liu D."/>
            <person name="Zhang X."/>
            <person name="Ji Z."/>
            <person name="Zhao W."/>
            <person name="Sun Y."/>
            <person name="Zhang Z."/>
            <person name="Bao J."/>
            <person name="Han Y."/>
            <person name="Dong L."/>
            <person name="Ji J."/>
            <person name="Chen P."/>
            <person name="Wu S."/>
            <person name="Liu J."/>
            <person name="Xiao Y."/>
            <person name="Bu D."/>
            <person name="Tan J."/>
            <person name="Yang L."/>
            <person name="Ye C."/>
            <person name="Zhang J."/>
            <person name="Xu J."/>
            <person name="Zhou Y."/>
            <person name="Yu Y."/>
            <person name="Zhang B."/>
            <person name="Zhuang S."/>
            <person name="Wei H."/>
            <person name="Liu B."/>
            <person name="Lei M."/>
            <person name="Yu H."/>
            <person name="Li Y."/>
            <person name="Xu H."/>
            <person name="Wei S."/>
            <person name="He X."/>
            <person name="Fang L."/>
            <person name="Zhang Z."/>
            <person name="Zhang Y."/>
            <person name="Huang X."/>
            <person name="Su Z."/>
            <person name="Tong W."/>
            <person name="Li J."/>
            <person name="Tong Z."/>
            <person name="Li S."/>
            <person name="Ye J."/>
            <person name="Wang L."/>
            <person name="Fang L."/>
            <person name="Lei T."/>
            <person name="Chen C."/>
            <person name="Chen H."/>
            <person name="Xu Z."/>
            <person name="Li H."/>
            <person name="Huang H."/>
            <person name="Zhang F."/>
            <person name="Xu H."/>
            <person name="Li N."/>
            <person name="Zhao C."/>
            <person name="Li S."/>
            <person name="Dong L."/>
            <person name="Huang Y."/>
            <person name="Li L."/>
            <person name="Xi Y."/>
            <person name="Qi Q."/>
            <person name="Li W."/>
            <person name="Zhang B."/>
            <person name="Hu W."/>
            <person name="Zhang Y."/>
            <person name="Tian X."/>
            <person name="Jiao Y."/>
            <person name="Liang X."/>
            <person name="Jin J."/>
            <person name="Gao L."/>
            <person name="Zheng W."/>
            <person name="Hao B."/>
            <person name="Liu S."/>
            <person name="Wang W."/>
            <person name="Yuan L."/>
            <person name="Cao M."/>
            <person name="McDermott J."/>
            <person name="Samudrala R."/>
            <person name="Wang J."/>
            <person name="Wong G.K."/>
            <person name="Yang H."/>
        </authorList>
    </citation>
    <scope>NUCLEOTIDE SEQUENCE [LARGE SCALE GENOMIC DNA]</scope>
</reference>
<keyword evidence="1" id="KW-1133">Transmembrane helix</keyword>
<gene>
    <name evidence="2" type="ORF">OsJ_04174</name>
</gene>
<dbReference type="EMBL" id="CM000138">
    <property type="protein sequence ID" value="EEE55712.1"/>
    <property type="molecule type" value="Genomic_DNA"/>
</dbReference>
<evidence type="ECO:0000256" key="1">
    <source>
        <dbReference type="SAM" id="Phobius"/>
    </source>
</evidence>
<evidence type="ECO:0000313" key="2">
    <source>
        <dbReference type="EMBL" id="EEE55712.1"/>
    </source>
</evidence>
<keyword evidence="1" id="KW-0472">Membrane</keyword>
<accession>A0A8J8XG08</accession>
<feature type="transmembrane region" description="Helical" evidence="1">
    <location>
        <begin position="12"/>
        <end position="31"/>
    </location>
</feature>
<reference evidence="2" key="2">
    <citation type="submission" date="2008-12" db="EMBL/GenBank/DDBJ databases">
        <title>Improved gene annotation of the rice (Oryza sativa) genomes.</title>
        <authorList>
            <person name="Wang J."/>
            <person name="Li R."/>
            <person name="Fan W."/>
            <person name="Huang Q."/>
            <person name="Zhang J."/>
            <person name="Zhou Y."/>
            <person name="Hu Y."/>
            <person name="Zi S."/>
            <person name="Li J."/>
            <person name="Ni P."/>
            <person name="Zheng H."/>
            <person name="Zhang Y."/>
            <person name="Zhao M."/>
            <person name="Hao Q."/>
            <person name="McDermott J."/>
            <person name="Samudrala R."/>
            <person name="Kristiansen K."/>
            <person name="Wong G.K.-S."/>
        </authorList>
    </citation>
    <scope>NUCLEOTIDE SEQUENCE</scope>
</reference>
<protein>
    <submittedName>
        <fullName evidence="2">Uncharacterized protein</fullName>
    </submittedName>
</protein>
<name>A0A8J8XG08_ORYSJ</name>
<dbReference type="Gramene" id="Os04t0498400-01">
    <property type="protein sequence ID" value="Os04t0498400-01"/>
    <property type="gene ID" value="Os04g0498400"/>
</dbReference>
<dbReference type="AlphaFoldDB" id="A0A8J8XG08"/>
<keyword evidence="1" id="KW-0812">Transmembrane</keyword>
<proteinExistence type="predicted"/>